<evidence type="ECO:0000256" key="3">
    <source>
        <dbReference type="ARBA" id="ARBA00022723"/>
    </source>
</evidence>
<dbReference type="PANTHER" id="PTHR42693">
    <property type="entry name" value="ARYLSULFATASE FAMILY MEMBER"/>
    <property type="match status" value="1"/>
</dbReference>
<keyword evidence="9" id="KW-1185">Reference proteome</keyword>
<dbReference type="InterPro" id="IPR017850">
    <property type="entry name" value="Alkaline_phosphatase_core_sf"/>
</dbReference>
<dbReference type="InterPro" id="IPR050738">
    <property type="entry name" value="Sulfatase"/>
</dbReference>
<dbReference type="InterPro" id="IPR024607">
    <property type="entry name" value="Sulfatase_CS"/>
</dbReference>
<gene>
    <name evidence="8" type="ORF">D9O36_01415</name>
</gene>
<keyword evidence="5" id="KW-0378">Hydrolase</keyword>
<dbReference type="GO" id="GO:0004065">
    <property type="term" value="F:arylsulfatase activity"/>
    <property type="evidence" value="ECO:0007669"/>
    <property type="project" value="TreeGrafter"/>
</dbReference>
<name>A0A7X2ZQF4_9FLAO</name>
<dbReference type="PROSITE" id="PS00523">
    <property type="entry name" value="SULFATASE_1"/>
    <property type="match status" value="1"/>
</dbReference>
<dbReference type="GO" id="GO:0046872">
    <property type="term" value="F:metal ion binding"/>
    <property type="evidence" value="ECO:0007669"/>
    <property type="project" value="UniProtKB-KW"/>
</dbReference>
<evidence type="ECO:0000256" key="1">
    <source>
        <dbReference type="ARBA" id="ARBA00001913"/>
    </source>
</evidence>
<evidence type="ECO:0000259" key="7">
    <source>
        <dbReference type="Pfam" id="PF00884"/>
    </source>
</evidence>
<evidence type="ECO:0000256" key="6">
    <source>
        <dbReference type="ARBA" id="ARBA00022837"/>
    </source>
</evidence>
<accession>A0A7X2ZQF4</accession>
<feature type="domain" description="Sulfatase N-terminal" evidence="7">
    <location>
        <begin position="35"/>
        <end position="393"/>
    </location>
</feature>
<dbReference type="Gene3D" id="3.30.1120.10">
    <property type="match status" value="1"/>
</dbReference>
<dbReference type="SUPFAM" id="SSF53649">
    <property type="entry name" value="Alkaline phosphatase-like"/>
    <property type="match status" value="1"/>
</dbReference>
<dbReference type="Proteomes" id="UP000540519">
    <property type="component" value="Unassembled WGS sequence"/>
</dbReference>
<evidence type="ECO:0000256" key="5">
    <source>
        <dbReference type="ARBA" id="ARBA00022801"/>
    </source>
</evidence>
<evidence type="ECO:0000256" key="2">
    <source>
        <dbReference type="ARBA" id="ARBA00008779"/>
    </source>
</evidence>
<dbReference type="EMBL" id="RCNR01000002">
    <property type="protein sequence ID" value="MUH34487.1"/>
    <property type="molecule type" value="Genomic_DNA"/>
</dbReference>
<dbReference type="OrthoDB" id="9765065at2"/>
<dbReference type="AlphaFoldDB" id="A0A7X2ZQF4"/>
<organism evidence="8 9">
    <name type="scientific">Zobellia amurskyensis</name>
    <dbReference type="NCBI Taxonomy" id="248905"/>
    <lineage>
        <taxon>Bacteria</taxon>
        <taxon>Pseudomonadati</taxon>
        <taxon>Bacteroidota</taxon>
        <taxon>Flavobacteriia</taxon>
        <taxon>Flavobacteriales</taxon>
        <taxon>Flavobacteriaceae</taxon>
        <taxon>Zobellia</taxon>
    </lineage>
</organism>
<comment type="cofactor">
    <cofactor evidence="1">
        <name>Ca(2+)</name>
        <dbReference type="ChEBI" id="CHEBI:29108"/>
    </cofactor>
</comment>
<keyword evidence="4" id="KW-0732">Signal</keyword>
<sequence length="513" mass="57398">MRNTIKLDLKLSIFTWLILICVTASYGQTKENTSPNIIVFLVDDMGLMDSSVPFLLDSNGKPVKYPLNDFYRTPHMEKLAEQGIRFSNFYAHSVCSPSRTSILTGQNSARHGVTNWIKSEENNRSEFGPTNWNWKGLEKESLTLPRILQNSGYKTIHVGKAHFGPYNSEGEDPLNLGFDVNIAGSSIGQPGSYLGTESFGHTGGYKARAVPGLEKYHGQDIFLTEALTLEANLAISKAKEEGKPFFLNMAHYAVHAPFYSDPRFAANYKDSGMSDKVQAYATLIEGIDKSLGDILQHVEDLGLGENTLVFFLGDNGSDAPLPIENDYSSSSPLKGKKGNHWEGGMRVPFIASWVTPKKNVSSQLKLPIARNATQEQLASILDIFPTLCQVANVGLPSDLITDGFNLESQLTGSKSELRNELFLNHFPHGNHRSNYFTSLVQSDWKIIYHYQINNDLRYELFNLKQDPFETNNMADENPGQLKKMMQILAVEMNKKKALYPEKNGELLELIMHE</sequence>
<comment type="caution">
    <text evidence="8">The sequence shown here is derived from an EMBL/GenBank/DDBJ whole genome shotgun (WGS) entry which is preliminary data.</text>
</comment>
<comment type="similarity">
    <text evidence="2">Belongs to the sulfatase family.</text>
</comment>
<dbReference type="RefSeq" id="WP_155598541.1">
    <property type="nucleotide sequence ID" value="NZ_RCNR01000002.1"/>
</dbReference>
<dbReference type="Pfam" id="PF00884">
    <property type="entry name" value="Sulfatase"/>
    <property type="match status" value="1"/>
</dbReference>
<evidence type="ECO:0000256" key="4">
    <source>
        <dbReference type="ARBA" id="ARBA00022729"/>
    </source>
</evidence>
<keyword evidence="6" id="KW-0106">Calcium</keyword>
<keyword evidence="3" id="KW-0479">Metal-binding</keyword>
<evidence type="ECO:0000313" key="8">
    <source>
        <dbReference type="EMBL" id="MUH34487.1"/>
    </source>
</evidence>
<reference evidence="8 9" key="1">
    <citation type="journal article" date="2019" name="Mar. Drugs">
        <title>Comparative Genomics and CAZyme Genome Repertoires of Marine Zobellia amurskyensis KMM 3526(T) and Zobellia laminariae KMM 3676(T).</title>
        <authorList>
            <person name="Chernysheva N."/>
            <person name="Bystritskaya E."/>
            <person name="Stenkova A."/>
            <person name="Golovkin I."/>
            <person name="Nedashkovskaya O."/>
            <person name="Isaeva M."/>
        </authorList>
    </citation>
    <scope>NUCLEOTIDE SEQUENCE [LARGE SCALE GENOMIC DNA]</scope>
    <source>
        <strain evidence="8 9">KMM 3526</strain>
    </source>
</reference>
<dbReference type="InterPro" id="IPR000917">
    <property type="entry name" value="Sulfatase_N"/>
</dbReference>
<proteinExistence type="inferred from homology"/>
<dbReference type="CDD" id="cd16144">
    <property type="entry name" value="ARS_like"/>
    <property type="match status" value="1"/>
</dbReference>
<dbReference type="Gene3D" id="3.40.720.10">
    <property type="entry name" value="Alkaline Phosphatase, subunit A"/>
    <property type="match status" value="1"/>
</dbReference>
<evidence type="ECO:0000313" key="9">
    <source>
        <dbReference type="Proteomes" id="UP000540519"/>
    </source>
</evidence>
<dbReference type="PANTHER" id="PTHR42693:SF42">
    <property type="entry name" value="ARYLSULFATASE G"/>
    <property type="match status" value="1"/>
</dbReference>
<protein>
    <submittedName>
        <fullName evidence="8">N-acetylgalactosamine-6-sulfatase</fullName>
    </submittedName>
</protein>